<organism evidence="10">
    <name type="scientific">uncultured Eubacteriales bacterium</name>
    <dbReference type="NCBI Taxonomy" id="172733"/>
    <lineage>
        <taxon>Bacteria</taxon>
        <taxon>Bacillati</taxon>
        <taxon>Bacillota</taxon>
        <taxon>Clostridia</taxon>
        <taxon>Eubacteriales</taxon>
        <taxon>environmental samples</taxon>
    </lineage>
</organism>
<keyword evidence="3" id="KW-0132">Cell division</keyword>
<evidence type="ECO:0000256" key="3">
    <source>
        <dbReference type="ARBA" id="ARBA00022618"/>
    </source>
</evidence>
<evidence type="ECO:0000256" key="4">
    <source>
        <dbReference type="ARBA" id="ARBA00022692"/>
    </source>
</evidence>
<dbReference type="Gene3D" id="3.10.20.310">
    <property type="entry name" value="membrane protein fhac"/>
    <property type="match status" value="1"/>
</dbReference>
<feature type="transmembrane region" description="Helical" evidence="8">
    <location>
        <begin position="20"/>
        <end position="41"/>
    </location>
</feature>
<comment type="subcellular location">
    <subcellularLocation>
        <location evidence="1">Membrane</location>
    </subcellularLocation>
</comment>
<keyword evidence="7" id="KW-0131">Cell cycle</keyword>
<evidence type="ECO:0000256" key="5">
    <source>
        <dbReference type="ARBA" id="ARBA00022989"/>
    </source>
</evidence>
<dbReference type="InterPro" id="IPR013685">
    <property type="entry name" value="POTRA_FtsQ_type"/>
</dbReference>
<dbReference type="InterPro" id="IPR050487">
    <property type="entry name" value="FtsQ_DivIB"/>
</dbReference>
<dbReference type="PANTHER" id="PTHR37820:SF1">
    <property type="entry name" value="CELL DIVISION PROTEIN FTSQ"/>
    <property type="match status" value="1"/>
</dbReference>
<evidence type="ECO:0000256" key="2">
    <source>
        <dbReference type="ARBA" id="ARBA00022475"/>
    </source>
</evidence>
<evidence type="ECO:0000256" key="1">
    <source>
        <dbReference type="ARBA" id="ARBA00004370"/>
    </source>
</evidence>
<keyword evidence="2" id="KW-1003">Cell membrane</keyword>
<reference evidence="10" key="1">
    <citation type="submission" date="2016-04" db="EMBL/GenBank/DDBJ databases">
        <authorList>
            <person name="Evans L.H."/>
            <person name="Alamgir A."/>
            <person name="Owens N."/>
            <person name="Weber N.D."/>
            <person name="Virtaneva K."/>
            <person name="Barbian K."/>
            <person name="Babar A."/>
            <person name="Rosenke K."/>
        </authorList>
    </citation>
    <scope>NUCLEOTIDE SEQUENCE</scope>
    <source>
        <strain evidence="10">86</strain>
    </source>
</reference>
<dbReference type="InterPro" id="IPR034746">
    <property type="entry name" value="POTRA"/>
</dbReference>
<evidence type="ECO:0000259" key="9">
    <source>
        <dbReference type="PROSITE" id="PS51779"/>
    </source>
</evidence>
<evidence type="ECO:0000256" key="8">
    <source>
        <dbReference type="SAM" id="Phobius"/>
    </source>
</evidence>
<protein>
    <submittedName>
        <fullName evidence="10">POTRA domain protein, FtsQ-type</fullName>
    </submittedName>
</protein>
<evidence type="ECO:0000313" key="10">
    <source>
        <dbReference type="EMBL" id="SBV95970.1"/>
    </source>
</evidence>
<gene>
    <name evidence="10" type="ORF">KL86CLO1_10715</name>
</gene>
<sequence length="259" mass="27961">MAARNKRRGRHRGRGRFGFLYVVLSAAAVLAAIVLGSAVFFRVETVQVTGQSRYTAEQIIEAAEVEQGDNLFALDRVKASKQIISRLPYVDSVSITRRLPDGLNIAVTECTGAAAIEGEGVWWILNAGGKFVERTDAAGVAGLPPITGLTPVAPMVGSRLEVPEEQTIKLESLMALLQAINKYGMTAQVQSYDLTAVNVIEAGYAGRFTLKMPMSGADYDYLMNAADRAVKEKLDESTSGVMDLSRLESEGILNVIPYS</sequence>
<dbReference type="GO" id="GO:0051301">
    <property type="term" value="P:cell division"/>
    <property type="evidence" value="ECO:0007669"/>
    <property type="project" value="UniProtKB-KW"/>
</dbReference>
<accession>A0A212J958</accession>
<dbReference type="PROSITE" id="PS51779">
    <property type="entry name" value="POTRA"/>
    <property type="match status" value="1"/>
</dbReference>
<keyword evidence="5 8" id="KW-1133">Transmembrane helix</keyword>
<evidence type="ECO:0000256" key="7">
    <source>
        <dbReference type="ARBA" id="ARBA00023306"/>
    </source>
</evidence>
<keyword evidence="6 8" id="KW-0472">Membrane</keyword>
<keyword evidence="4 8" id="KW-0812">Transmembrane</keyword>
<feature type="domain" description="POTRA" evidence="9">
    <location>
        <begin position="41"/>
        <end position="110"/>
    </location>
</feature>
<dbReference type="PANTHER" id="PTHR37820">
    <property type="entry name" value="CELL DIVISION PROTEIN DIVIB"/>
    <property type="match status" value="1"/>
</dbReference>
<evidence type="ECO:0000256" key="6">
    <source>
        <dbReference type="ARBA" id="ARBA00023136"/>
    </source>
</evidence>
<dbReference type="Pfam" id="PF08478">
    <property type="entry name" value="POTRA_1"/>
    <property type="match status" value="1"/>
</dbReference>
<dbReference type="EMBL" id="FLUN01000001">
    <property type="protein sequence ID" value="SBV95970.1"/>
    <property type="molecule type" value="Genomic_DNA"/>
</dbReference>
<dbReference type="GO" id="GO:0005886">
    <property type="term" value="C:plasma membrane"/>
    <property type="evidence" value="ECO:0007669"/>
    <property type="project" value="TreeGrafter"/>
</dbReference>
<dbReference type="AlphaFoldDB" id="A0A212J958"/>
<name>A0A212J958_9FIRM</name>
<proteinExistence type="predicted"/>